<dbReference type="PANTHER" id="PTHR43649:SF17">
    <property type="entry name" value="ABC TRANSPORTER SOLUTE BINDING PROTEIN-SUGAR TRANSPORT"/>
    <property type="match status" value="1"/>
</dbReference>
<dbReference type="PROSITE" id="PS51257">
    <property type="entry name" value="PROKAR_LIPOPROTEIN"/>
    <property type="match status" value="1"/>
</dbReference>
<organism evidence="3 4">
    <name type="scientific">Lacticaseibacillus mingshuiensis</name>
    <dbReference type="NCBI Taxonomy" id="2799574"/>
    <lineage>
        <taxon>Bacteria</taxon>
        <taxon>Bacillati</taxon>
        <taxon>Bacillota</taxon>
        <taxon>Bacilli</taxon>
        <taxon>Lactobacillales</taxon>
        <taxon>Lactobacillaceae</taxon>
        <taxon>Lacticaseibacillus</taxon>
    </lineage>
</organism>
<evidence type="ECO:0000256" key="1">
    <source>
        <dbReference type="SAM" id="SignalP"/>
    </source>
</evidence>
<dbReference type="Proteomes" id="UP001597196">
    <property type="component" value="Unassembled WGS sequence"/>
</dbReference>
<sequence length="490" mass="53828">MHYSKRVLMIAAASASAILLAACGSNGSSSSNGGSSSKTVVTMIQPGSGIQNETKLMAAANKELQKKYPNIELKIKQIDWGDYGQKFNVMVTSGESYDLAFSQDYAANASKGVFQDLTSLIKDNAKEAYDAIDPAYWQGVKVDGKIYGFPTNANVFSQQAFVFNPTFTKKYGIDVSKVDSYQSLEPVLKEFHEKNPNVVAFPLVKGARISLKAMSYPLGNNFPFAIDASGKSTKVVNQYDTKEMMDDMKTLHKYYQAGYLPKDAATSSTTYNAADDTWFVQNQTVGPFDYGNNALKTAANGKDIIVNKFTDAYKQTSDAQMAVYVMSKTSNHKKEAMQVMNAINTDKKLENILVWGVEGQQWKFTNKDNGQIETLKGYDATKALGAWLTGNNRLLYTKSNITPDDIATRDSSIKSAKDSATLGFNPTTDDVKTELTNVSNVMSKYADILNTGTADPTTTVKQMDKELKAAGWDKVQKSLQKQYDAFLASK</sequence>
<comment type="caution">
    <text evidence="3">The sequence shown here is derived from an EMBL/GenBank/DDBJ whole genome shotgun (WGS) entry which is preliminary data.</text>
</comment>
<feature type="signal peptide" evidence="1">
    <location>
        <begin position="1"/>
        <end position="21"/>
    </location>
</feature>
<evidence type="ECO:0000313" key="4">
    <source>
        <dbReference type="Proteomes" id="UP001597196"/>
    </source>
</evidence>
<accession>A0ABW4CG87</accession>
<dbReference type="RefSeq" id="WP_203628454.1">
    <property type="nucleotide sequence ID" value="NZ_BOLQ01000029.1"/>
</dbReference>
<dbReference type="EMBL" id="JBHTOC010000003">
    <property type="protein sequence ID" value="MFD1429126.1"/>
    <property type="molecule type" value="Genomic_DNA"/>
</dbReference>
<dbReference type="Pfam" id="PF12010">
    <property type="entry name" value="DUF3502"/>
    <property type="match status" value="1"/>
</dbReference>
<gene>
    <name evidence="3" type="ORF">ACFQ4P_02535</name>
</gene>
<dbReference type="Gene3D" id="3.40.190.10">
    <property type="entry name" value="Periplasmic binding protein-like II"/>
    <property type="match status" value="1"/>
</dbReference>
<keyword evidence="1" id="KW-0732">Signal</keyword>
<name>A0ABW4CG87_9LACO</name>
<dbReference type="InterPro" id="IPR050490">
    <property type="entry name" value="Bact_solute-bd_prot1"/>
</dbReference>
<feature type="chain" id="PRO_5045575934" evidence="1">
    <location>
        <begin position="22"/>
        <end position="490"/>
    </location>
</feature>
<dbReference type="SUPFAM" id="SSF53850">
    <property type="entry name" value="Periplasmic binding protein-like II"/>
    <property type="match status" value="1"/>
</dbReference>
<dbReference type="PANTHER" id="PTHR43649">
    <property type="entry name" value="ARABINOSE-BINDING PROTEIN-RELATED"/>
    <property type="match status" value="1"/>
</dbReference>
<keyword evidence="4" id="KW-1185">Reference proteome</keyword>
<evidence type="ECO:0000313" key="3">
    <source>
        <dbReference type="EMBL" id="MFD1429126.1"/>
    </source>
</evidence>
<feature type="domain" description="DUF3502" evidence="2">
    <location>
        <begin position="421"/>
        <end position="488"/>
    </location>
</feature>
<evidence type="ECO:0000259" key="2">
    <source>
        <dbReference type="Pfam" id="PF12010"/>
    </source>
</evidence>
<protein>
    <submittedName>
        <fullName evidence="3">ABC transporter substrate-binding protein</fullName>
    </submittedName>
</protein>
<proteinExistence type="predicted"/>
<reference evidence="4" key="1">
    <citation type="journal article" date="2019" name="Int. J. Syst. Evol. Microbiol.">
        <title>The Global Catalogue of Microorganisms (GCM) 10K type strain sequencing project: providing services to taxonomists for standard genome sequencing and annotation.</title>
        <authorList>
            <consortium name="The Broad Institute Genomics Platform"/>
            <consortium name="The Broad Institute Genome Sequencing Center for Infectious Disease"/>
            <person name="Wu L."/>
            <person name="Ma J."/>
        </authorList>
    </citation>
    <scope>NUCLEOTIDE SEQUENCE [LARGE SCALE GENOMIC DNA]</scope>
    <source>
        <strain evidence="4">CCM 8980</strain>
    </source>
</reference>
<dbReference type="InterPro" id="IPR022627">
    <property type="entry name" value="DUF3502"/>
</dbReference>